<dbReference type="Gene3D" id="3.90.550.10">
    <property type="entry name" value="Spore Coat Polysaccharide Biosynthesis Protein SpsA, Chain A"/>
    <property type="match status" value="1"/>
</dbReference>
<dbReference type="InterPro" id="IPR029044">
    <property type="entry name" value="Nucleotide-diphossugar_trans"/>
</dbReference>
<dbReference type="NCBIfam" id="TIGR00466">
    <property type="entry name" value="kdsB"/>
    <property type="match status" value="1"/>
</dbReference>
<accession>A0A3B0WLC3</accession>
<dbReference type="SUPFAM" id="SSF53448">
    <property type="entry name" value="Nucleotide-diphospho-sugar transferases"/>
    <property type="match status" value="1"/>
</dbReference>
<dbReference type="InterPro" id="IPR004528">
    <property type="entry name" value="KdsB"/>
</dbReference>
<keyword evidence="1 3" id="KW-0808">Transferase</keyword>
<dbReference type="EMBL" id="UOFD01000040">
    <property type="protein sequence ID" value="VAW52142.1"/>
    <property type="molecule type" value="Genomic_DNA"/>
</dbReference>
<protein>
    <submittedName>
        <fullName evidence="3">3-deoxy-manno-octulosonate cytidylyltransferase</fullName>
        <ecNumber evidence="3">2.7.7.38</ecNumber>
    </submittedName>
</protein>
<evidence type="ECO:0000256" key="1">
    <source>
        <dbReference type="ARBA" id="ARBA00022679"/>
    </source>
</evidence>
<dbReference type="PANTHER" id="PTHR42866:SF2">
    <property type="entry name" value="3-DEOXY-MANNO-OCTULOSONATE CYTIDYLYLTRANSFERASE, MITOCHONDRIAL"/>
    <property type="match status" value="1"/>
</dbReference>
<dbReference type="AlphaFoldDB" id="A0A3B0WLC3"/>
<proteinExistence type="predicted"/>
<evidence type="ECO:0000313" key="3">
    <source>
        <dbReference type="EMBL" id="VAW52142.1"/>
    </source>
</evidence>
<keyword evidence="2 3" id="KW-0548">Nucleotidyltransferase</keyword>
<evidence type="ECO:0000256" key="2">
    <source>
        <dbReference type="ARBA" id="ARBA00022695"/>
    </source>
</evidence>
<dbReference type="GO" id="GO:0008690">
    <property type="term" value="F:3-deoxy-manno-octulosonate cytidylyltransferase activity"/>
    <property type="evidence" value="ECO:0007669"/>
    <property type="project" value="UniProtKB-EC"/>
</dbReference>
<gene>
    <name evidence="3" type="ORF">MNBD_GAMMA06-2240</name>
</gene>
<dbReference type="EC" id="2.7.7.38" evidence="3"/>
<dbReference type="GO" id="GO:0005829">
    <property type="term" value="C:cytosol"/>
    <property type="evidence" value="ECO:0007669"/>
    <property type="project" value="TreeGrafter"/>
</dbReference>
<dbReference type="PANTHER" id="PTHR42866">
    <property type="entry name" value="3-DEOXY-MANNO-OCTULOSONATE CYTIDYLYLTRANSFERASE"/>
    <property type="match status" value="1"/>
</dbReference>
<reference evidence="3" key="1">
    <citation type="submission" date="2018-06" db="EMBL/GenBank/DDBJ databases">
        <authorList>
            <person name="Zhirakovskaya E."/>
        </authorList>
    </citation>
    <scope>NUCLEOTIDE SEQUENCE</scope>
</reference>
<dbReference type="InterPro" id="IPR003329">
    <property type="entry name" value="Cytidylyl_trans"/>
</dbReference>
<organism evidence="3">
    <name type="scientific">hydrothermal vent metagenome</name>
    <dbReference type="NCBI Taxonomy" id="652676"/>
    <lineage>
        <taxon>unclassified sequences</taxon>
        <taxon>metagenomes</taxon>
        <taxon>ecological metagenomes</taxon>
    </lineage>
</organism>
<dbReference type="Pfam" id="PF02348">
    <property type="entry name" value="CTP_transf_3"/>
    <property type="match status" value="1"/>
</dbReference>
<name>A0A3B0WLC3_9ZZZZ</name>
<sequence length="248" mass="27791">MSENFKIIILAIFDQDDFPNKAMADIHGKPMIQHVFESAKDSTASEIVIATDSTRVGMTAEEFGATVCMMVDDDLMGLSRLAEVADKMKWSDDTIIVNFPGDAPLTPSSIIQQVADNLSMQTEADCAILYSMVAHDVAEKNTTINLIVDSNEHVIYMSRRPIPHQVSETYMISEYKCYIEINAYRTGLLRIYRNLPESELDWAENIEELKLLYSGMKINADEANSLIGQRAISADDIEKIKTQIAPTR</sequence>